<accession>A0A4V1KR56</accession>
<dbReference type="Pfam" id="PF00691">
    <property type="entry name" value="OmpA"/>
    <property type="match status" value="1"/>
</dbReference>
<dbReference type="Proteomes" id="UP000289238">
    <property type="component" value="Unassembled WGS sequence"/>
</dbReference>
<keyword evidence="8" id="KW-1185">Reference proteome</keyword>
<evidence type="ECO:0000256" key="4">
    <source>
        <dbReference type="PROSITE-ProRule" id="PRU00339"/>
    </source>
</evidence>
<dbReference type="InterPro" id="IPR006665">
    <property type="entry name" value="OmpA-like"/>
</dbReference>
<protein>
    <submittedName>
        <fullName evidence="7">Outer membrane protein OmpA-like peptidoglycan-associated protein</fullName>
    </submittedName>
</protein>
<dbReference type="InterPro" id="IPR011990">
    <property type="entry name" value="TPR-like_helical_dom_sf"/>
</dbReference>
<dbReference type="Pfam" id="PF13620">
    <property type="entry name" value="CarboxypepD_reg"/>
    <property type="match status" value="1"/>
</dbReference>
<gene>
    <name evidence="7" type="ORF">DSM00_1358</name>
</gene>
<dbReference type="EMBL" id="QOVM01000002">
    <property type="protein sequence ID" value="RXG23742.1"/>
    <property type="molecule type" value="Genomic_DNA"/>
</dbReference>
<dbReference type="InterPro" id="IPR006664">
    <property type="entry name" value="OMP_bac"/>
</dbReference>
<dbReference type="CDD" id="cd07185">
    <property type="entry name" value="OmpA_C-like"/>
    <property type="match status" value="1"/>
</dbReference>
<dbReference type="InterPro" id="IPR036737">
    <property type="entry name" value="OmpA-like_sf"/>
</dbReference>
<evidence type="ECO:0000256" key="5">
    <source>
        <dbReference type="PROSITE-ProRule" id="PRU00473"/>
    </source>
</evidence>
<keyword evidence="4" id="KW-0802">TPR repeat</keyword>
<name>A0A4V1KR56_9FLAO</name>
<dbReference type="PANTHER" id="PTHR30329">
    <property type="entry name" value="STATOR ELEMENT OF FLAGELLAR MOTOR COMPLEX"/>
    <property type="match status" value="1"/>
</dbReference>
<dbReference type="InterPro" id="IPR011042">
    <property type="entry name" value="6-blade_b-propeller_TolB-like"/>
</dbReference>
<evidence type="ECO:0000256" key="2">
    <source>
        <dbReference type="ARBA" id="ARBA00023136"/>
    </source>
</evidence>
<dbReference type="SUPFAM" id="SSF82171">
    <property type="entry name" value="DPP6 N-terminal domain-like"/>
    <property type="match status" value="1"/>
</dbReference>
<dbReference type="SUPFAM" id="SSF103088">
    <property type="entry name" value="OmpA-like"/>
    <property type="match status" value="1"/>
</dbReference>
<dbReference type="PROSITE" id="PS50005">
    <property type="entry name" value="TPR"/>
    <property type="match status" value="1"/>
</dbReference>
<dbReference type="Gene3D" id="2.120.10.30">
    <property type="entry name" value="TolB, C-terminal domain"/>
    <property type="match status" value="1"/>
</dbReference>
<evidence type="ECO:0000259" key="6">
    <source>
        <dbReference type="PROSITE" id="PS51123"/>
    </source>
</evidence>
<evidence type="ECO:0000256" key="1">
    <source>
        <dbReference type="ARBA" id="ARBA00004442"/>
    </source>
</evidence>
<dbReference type="Gene3D" id="2.60.40.1120">
    <property type="entry name" value="Carboxypeptidase-like, regulatory domain"/>
    <property type="match status" value="1"/>
</dbReference>
<dbReference type="InterPro" id="IPR011659">
    <property type="entry name" value="WD40"/>
</dbReference>
<dbReference type="Gene3D" id="1.25.40.10">
    <property type="entry name" value="Tetratricopeptide repeat domain"/>
    <property type="match status" value="1"/>
</dbReference>
<reference evidence="7 8" key="1">
    <citation type="submission" date="2018-07" db="EMBL/GenBank/DDBJ databases">
        <title>Leeuwenhoekiella genomics.</title>
        <authorList>
            <person name="Tahon G."/>
            <person name="Willems A."/>
        </authorList>
    </citation>
    <scope>NUCLEOTIDE SEQUENCE [LARGE SCALE GENOMIC DNA]</scope>
    <source>
        <strain evidence="7 8">LMG 22550</strain>
    </source>
</reference>
<evidence type="ECO:0000313" key="8">
    <source>
        <dbReference type="Proteomes" id="UP000289238"/>
    </source>
</evidence>
<dbReference type="SUPFAM" id="SSF49464">
    <property type="entry name" value="Carboxypeptidase regulatory domain-like"/>
    <property type="match status" value="1"/>
</dbReference>
<dbReference type="AlphaFoldDB" id="A0A4V1KR56"/>
<dbReference type="RefSeq" id="WP_206633792.1">
    <property type="nucleotide sequence ID" value="NZ_QOVM01000002.1"/>
</dbReference>
<keyword evidence="3" id="KW-0998">Cell outer membrane</keyword>
<dbReference type="PROSITE" id="PS51123">
    <property type="entry name" value="OMPA_2"/>
    <property type="match status" value="1"/>
</dbReference>
<dbReference type="Gene3D" id="3.30.1330.60">
    <property type="entry name" value="OmpA-like domain"/>
    <property type="match status" value="1"/>
</dbReference>
<comment type="caution">
    <text evidence="7">The sequence shown here is derived from an EMBL/GenBank/DDBJ whole genome shotgun (WGS) entry which is preliminary data.</text>
</comment>
<dbReference type="PRINTS" id="PR01021">
    <property type="entry name" value="OMPADOMAIN"/>
</dbReference>
<dbReference type="InterPro" id="IPR019734">
    <property type="entry name" value="TPR_rpt"/>
</dbReference>
<dbReference type="Pfam" id="PF07676">
    <property type="entry name" value="PD40"/>
    <property type="match status" value="2"/>
</dbReference>
<dbReference type="InterPro" id="IPR008969">
    <property type="entry name" value="CarboxyPept-like_regulatory"/>
</dbReference>
<sequence length="623" mass="69136">MRTYTLFFILLTVFQAGFSQSKSLKEANKLFANQAYVEAIAAYEDEETLDSTALLNLANAYYYTADAENATAAFAKAWSSNPNQSLSTYFKYADAAKRTNNYDKANELLSIYTGETISILQDAEATGKDLPQYFVAQPLDVSSAYDDFGATYFDRQIVFASNRNTERPNYAWDGKPFLDLYYATVSGSALTDVGLFPGSINTDTHESNAVFSPDGKRMFFTRTSPQLTRIEKNKVGVLQIYSATLVGTKWSDVKLLEINNSKYSVTHPAISPDGEWLYFSSDMPGGFGGFDIYKAQINPDGSITNAENLGAQINSDKLEQFPFIAQNGDLYFASNRVEGLGGLDIYRSVLEDGNFQKAFNLGASLNSNADDFSIILNEKEEKGFVSSNRTGKDKLYALTIYPNIDYLVLGNVDDKKTSRPIEGAEVTMFNAETGSVLKAVSAKDGSFKFEVSPNSSYNFKTNKEGYAPAEKEVNIEYSPSTKTVIKLEMLAYKDSDSLIVYNERNNTTQVNLEKIYFDFDKASIRNDAALILNKLVTVMQKYPTMKVEVAAHTDSKGSDSYNLELSERRAQATKAYLISQGISESRLTAKGYGETDLINDCNSINCSDAQQDANRRSEFTIIN</sequence>
<proteinExistence type="predicted"/>
<feature type="domain" description="OmpA-like" evidence="6">
    <location>
        <begin position="504"/>
        <end position="623"/>
    </location>
</feature>
<feature type="repeat" description="TPR" evidence="4">
    <location>
        <begin position="51"/>
        <end position="84"/>
    </location>
</feature>
<dbReference type="PANTHER" id="PTHR30329:SF21">
    <property type="entry name" value="LIPOPROTEIN YIAD-RELATED"/>
    <property type="match status" value="1"/>
</dbReference>
<dbReference type="InterPro" id="IPR050330">
    <property type="entry name" value="Bact_OuterMem_StrucFunc"/>
</dbReference>
<dbReference type="SUPFAM" id="SSF48452">
    <property type="entry name" value="TPR-like"/>
    <property type="match status" value="1"/>
</dbReference>
<comment type="subcellular location">
    <subcellularLocation>
        <location evidence="1">Cell outer membrane</location>
    </subcellularLocation>
</comment>
<organism evidence="7 8">
    <name type="scientific">Leeuwenhoekiella aequorea</name>
    <dbReference type="NCBI Taxonomy" id="283736"/>
    <lineage>
        <taxon>Bacteria</taxon>
        <taxon>Pseudomonadati</taxon>
        <taxon>Bacteroidota</taxon>
        <taxon>Flavobacteriia</taxon>
        <taxon>Flavobacteriales</taxon>
        <taxon>Flavobacteriaceae</taxon>
        <taxon>Leeuwenhoekiella</taxon>
    </lineage>
</organism>
<dbReference type="GO" id="GO:0009279">
    <property type="term" value="C:cell outer membrane"/>
    <property type="evidence" value="ECO:0007669"/>
    <property type="project" value="UniProtKB-SubCell"/>
</dbReference>
<evidence type="ECO:0000256" key="3">
    <source>
        <dbReference type="ARBA" id="ARBA00023237"/>
    </source>
</evidence>
<keyword evidence="2 5" id="KW-0472">Membrane</keyword>
<evidence type="ECO:0000313" key="7">
    <source>
        <dbReference type="EMBL" id="RXG23742.1"/>
    </source>
</evidence>